<gene>
    <name evidence="1" type="ORF">METZ01_LOCUS431081</name>
</gene>
<evidence type="ECO:0000313" key="1">
    <source>
        <dbReference type="EMBL" id="SVD78227.1"/>
    </source>
</evidence>
<organism evidence="1">
    <name type="scientific">marine metagenome</name>
    <dbReference type="NCBI Taxonomy" id="408172"/>
    <lineage>
        <taxon>unclassified sequences</taxon>
        <taxon>metagenomes</taxon>
        <taxon>ecological metagenomes</taxon>
    </lineage>
</organism>
<dbReference type="AlphaFoldDB" id="A0A382Y4G0"/>
<dbReference type="EMBL" id="UINC01172910">
    <property type="protein sequence ID" value="SVD78227.1"/>
    <property type="molecule type" value="Genomic_DNA"/>
</dbReference>
<protein>
    <submittedName>
        <fullName evidence="1">Uncharacterized protein</fullName>
    </submittedName>
</protein>
<feature type="non-terminal residue" evidence="1">
    <location>
        <position position="23"/>
    </location>
</feature>
<accession>A0A382Y4G0</accession>
<proteinExistence type="predicted"/>
<name>A0A382Y4G0_9ZZZZ</name>
<reference evidence="1" key="1">
    <citation type="submission" date="2018-05" db="EMBL/GenBank/DDBJ databases">
        <authorList>
            <person name="Lanie J.A."/>
            <person name="Ng W.-L."/>
            <person name="Kazmierczak K.M."/>
            <person name="Andrzejewski T.M."/>
            <person name="Davidsen T.M."/>
            <person name="Wayne K.J."/>
            <person name="Tettelin H."/>
            <person name="Glass J.I."/>
            <person name="Rusch D."/>
            <person name="Podicherti R."/>
            <person name="Tsui H.-C.T."/>
            <person name="Winkler M.E."/>
        </authorList>
    </citation>
    <scope>NUCLEOTIDE SEQUENCE</scope>
</reference>
<sequence length="23" mass="2755">MNIKNSVIFVFTHIRGVFCLWDD</sequence>